<reference evidence="3 4" key="1">
    <citation type="journal article" date="2020" name="Mol. Plant">
        <title>The Chromosome-Based Rubber Tree Genome Provides New Insights into Spurge Genome Evolution and Rubber Biosynthesis.</title>
        <authorList>
            <person name="Liu J."/>
            <person name="Shi C."/>
            <person name="Shi C.C."/>
            <person name="Li W."/>
            <person name="Zhang Q.J."/>
            <person name="Zhang Y."/>
            <person name="Li K."/>
            <person name="Lu H.F."/>
            <person name="Shi C."/>
            <person name="Zhu S.T."/>
            <person name="Xiao Z.Y."/>
            <person name="Nan H."/>
            <person name="Yue Y."/>
            <person name="Zhu X.G."/>
            <person name="Wu Y."/>
            <person name="Hong X.N."/>
            <person name="Fan G.Y."/>
            <person name="Tong Y."/>
            <person name="Zhang D."/>
            <person name="Mao C.L."/>
            <person name="Liu Y.L."/>
            <person name="Hao S.J."/>
            <person name="Liu W.Q."/>
            <person name="Lv M.Q."/>
            <person name="Zhang H.B."/>
            <person name="Liu Y."/>
            <person name="Hu-Tang G.R."/>
            <person name="Wang J.P."/>
            <person name="Wang J.H."/>
            <person name="Sun Y.H."/>
            <person name="Ni S.B."/>
            <person name="Chen W.B."/>
            <person name="Zhang X.C."/>
            <person name="Jiao Y.N."/>
            <person name="Eichler E.E."/>
            <person name="Li G.H."/>
            <person name="Liu X."/>
            <person name="Gao L.Z."/>
        </authorList>
    </citation>
    <scope>NUCLEOTIDE SEQUENCE [LARGE SCALE GENOMIC DNA]</scope>
    <source>
        <strain evidence="4">cv. GT1</strain>
        <tissue evidence="3">Leaf</tissue>
    </source>
</reference>
<sequence length="610" mass="67356">MKVSRNKIGERRKHLESSANTSEIARGDTVASNMDANNGFTFTEVNSVKASSMKVISCHFSADGKWLATAGHDKKAVLWYADGLKPKSTFEGHTSLITDVCFSPSMPYLATSFDKTIRVWDAGNPRDSLHIFRGHSTCAVSVDFHPNRNDLICSCDGNGEIRYWSITDSNCAGVFKGGTSHIKFQPRLGRYLAAAEDNAVSILDVETQARQDLLQGHVKPIQFLCWDPSGEYIASVSEDAIRLWKLGSGGEGECIQELISNGCKFHFVFHPANSSLLIIGCDQSLELWNTAENKSMTVPAHEGLIASLAVNCDSHKLNGLLIVNSVNYNLEFNKTNDCPMVKIYHKVANVRSGDINQGASWSTLSVMECTESPYRRRGSRLNHGRKISGQKGSVLSNKGCVVQCCSASSTSASSAAKQFLVNDRTSFQDREEQLENLVSEHGWRARRLANDGYEMKEVAQIQAEAFHTPVAIFDDLFFQFFKAEVLSGLLYKLRNSPPDRYACLVAEPAADSSKSQREKLVGIVDVTASRDESVMQHLRGAEEYLYVSGIAVSKTFRRQKIGSVLLKACDVLSTLWVSSISSSEHLKMMWVLVDCIQKQDTKSSQVILNG</sequence>
<evidence type="ECO:0000256" key="2">
    <source>
        <dbReference type="SAM" id="MobiDB-lite"/>
    </source>
</evidence>
<keyword evidence="4" id="KW-1185">Reference proteome</keyword>
<dbReference type="EMBL" id="JAAGAX010000016">
    <property type="protein sequence ID" value="KAF2287708.1"/>
    <property type="molecule type" value="Genomic_DNA"/>
</dbReference>
<comment type="caution">
    <text evidence="3">The sequence shown here is derived from an EMBL/GenBank/DDBJ whole genome shotgun (WGS) entry which is preliminary data.</text>
</comment>
<accession>A0A6A6KIH1</accession>
<dbReference type="InterPro" id="IPR001680">
    <property type="entry name" value="WD40_rpt"/>
</dbReference>
<dbReference type="Pfam" id="PF00400">
    <property type="entry name" value="WD40"/>
    <property type="match status" value="4"/>
</dbReference>
<evidence type="ECO:0000256" key="1">
    <source>
        <dbReference type="PROSITE-ProRule" id="PRU00221"/>
    </source>
</evidence>
<dbReference type="AlphaFoldDB" id="A0A6A6KIH1"/>
<dbReference type="InterPro" id="IPR015943">
    <property type="entry name" value="WD40/YVTN_repeat-like_dom_sf"/>
</dbReference>
<dbReference type="Gene3D" id="3.40.630.30">
    <property type="match status" value="1"/>
</dbReference>
<dbReference type="SUPFAM" id="SSF50978">
    <property type="entry name" value="WD40 repeat-like"/>
    <property type="match status" value="1"/>
</dbReference>
<dbReference type="InterPro" id="IPR044716">
    <property type="entry name" value="LEUNIG-like"/>
</dbReference>
<organism evidence="3 4">
    <name type="scientific">Hevea brasiliensis</name>
    <name type="common">Para rubber tree</name>
    <name type="synonym">Siphonia brasiliensis</name>
    <dbReference type="NCBI Taxonomy" id="3981"/>
    <lineage>
        <taxon>Eukaryota</taxon>
        <taxon>Viridiplantae</taxon>
        <taxon>Streptophyta</taxon>
        <taxon>Embryophyta</taxon>
        <taxon>Tracheophyta</taxon>
        <taxon>Spermatophyta</taxon>
        <taxon>Magnoliopsida</taxon>
        <taxon>eudicotyledons</taxon>
        <taxon>Gunneridae</taxon>
        <taxon>Pentapetalae</taxon>
        <taxon>rosids</taxon>
        <taxon>fabids</taxon>
        <taxon>Malpighiales</taxon>
        <taxon>Euphorbiaceae</taxon>
        <taxon>Crotonoideae</taxon>
        <taxon>Micrandreae</taxon>
        <taxon>Hevea</taxon>
    </lineage>
</organism>
<evidence type="ECO:0000313" key="4">
    <source>
        <dbReference type="Proteomes" id="UP000467840"/>
    </source>
</evidence>
<dbReference type="PROSITE" id="PS50294">
    <property type="entry name" value="WD_REPEATS_REGION"/>
    <property type="match status" value="1"/>
</dbReference>
<keyword evidence="1" id="KW-0853">WD repeat</keyword>
<protein>
    <submittedName>
        <fullName evidence="3">Uncharacterized protein</fullName>
    </submittedName>
</protein>
<dbReference type="CDD" id="cd00200">
    <property type="entry name" value="WD40"/>
    <property type="match status" value="1"/>
</dbReference>
<name>A0A6A6KIH1_HEVBR</name>
<gene>
    <name evidence="3" type="ORF">GH714_002397</name>
</gene>
<dbReference type="Proteomes" id="UP000467840">
    <property type="component" value="Chromosome 8"/>
</dbReference>
<feature type="repeat" description="WD" evidence="1">
    <location>
        <begin position="132"/>
        <end position="174"/>
    </location>
</feature>
<dbReference type="PANTHER" id="PTHR44376">
    <property type="entry name" value="TRANSCRIPTIONAL REGULATOR OF FILAMENTOUS GROWTH FLO8"/>
    <property type="match status" value="1"/>
</dbReference>
<dbReference type="SUPFAM" id="SSF55729">
    <property type="entry name" value="Acyl-CoA N-acyltransferases (Nat)"/>
    <property type="match status" value="1"/>
</dbReference>
<feature type="repeat" description="WD" evidence="1">
    <location>
        <begin position="90"/>
        <end position="121"/>
    </location>
</feature>
<feature type="region of interest" description="Disordered" evidence="2">
    <location>
        <begin position="1"/>
        <end position="28"/>
    </location>
</feature>
<dbReference type="PANTHER" id="PTHR44376:SF23">
    <property type="entry name" value="PROTEIN, PUTATIVE-RELATED"/>
    <property type="match status" value="1"/>
</dbReference>
<dbReference type="SMART" id="SM00320">
    <property type="entry name" value="WD40"/>
    <property type="match status" value="6"/>
</dbReference>
<proteinExistence type="predicted"/>
<dbReference type="PROSITE" id="PS50082">
    <property type="entry name" value="WD_REPEATS_2"/>
    <property type="match status" value="2"/>
</dbReference>
<dbReference type="Gene3D" id="2.130.10.10">
    <property type="entry name" value="YVTN repeat-like/Quinoprotein amine dehydrogenase"/>
    <property type="match status" value="2"/>
</dbReference>
<dbReference type="InterPro" id="IPR036322">
    <property type="entry name" value="WD40_repeat_dom_sf"/>
</dbReference>
<dbReference type="InterPro" id="IPR016181">
    <property type="entry name" value="Acyl_CoA_acyltransferase"/>
</dbReference>
<dbReference type="CDD" id="cd04301">
    <property type="entry name" value="NAT_SF"/>
    <property type="match status" value="1"/>
</dbReference>
<dbReference type="GO" id="GO:0003714">
    <property type="term" value="F:transcription corepressor activity"/>
    <property type="evidence" value="ECO:0007669"/>
    <property type="project" value="InterPro"/>
</dbReference>
<feature type="compositionally biased region" description="Basic and acidic residues" evidence="2">
    <location>
        <begin position="7"/>
        <end position="16"/>
    </location>
</feature>
<evidence type="ECO:0000313" key="3">
    <source>
        <dbReference type="EMBL" id="KAF2287708.1"/>
    </source>
</evidence>